<feature type="domain" description="Rho-GAP" evidence="4">
    <location>
        <begin position="216"/>
        <end position="406"/>
    </location>
</feature>
<dbReference type="EMBL" id="GL732563">
    <property type="protein sequence ID" value="EFX77366.1"/>
    <property type="molecule type" value="Genomic_DNA"/>
</dbReference>
<gene>
    <name evidence="5" type="ORF">DAPPUDRAFT_54327</name>
</gene>
<dbReference type="KEGG" id="dpx:DAPPUDRAFT_54327"/>
<proteinExistence type="predicted"/>
<organism evidence="5 6">
    <name type="scientific">Daphnia pulex</name>
    <name type="common">Water flea</name>
    <dbReference type="NCBI Taxonomy" id="6669"/>
    <lineage>
        <taxon>Eukaryota</taxon>
        <taxon>Metazoa</taxon>
        <taxon>Ecdysozoa</taxon>
        <taxon>Arthropoda</taxon>
        <taxon>Crustacea</taxon>
        <taxon>Branchiopoda</taxon>
        <taxon>Diplostraca</taxon>
        <taxon>Cladocera</taxon>
        <taxon>Anomopoda</taxon>
        <taxon>Daphniidae</taxon>
        <taxon>Daphnia</taxon>
    </lineage>
</organism>
<keyword evidence="2" id="KW-1133">Transmembrane helix</keyword>
<dbReference type="OrthoDB" id="79452at2759"/>
<name>E9GSX8_DAPPU</name>
<dbReference type="PANTHER" id="PTHR23176">
    <property type="entry name" value="RHO/RAC/CDC GTPASE-ACTIVATING PROTEIN"/>
    <property type="match status" value="1"/>
</dbReference>
<dbReference type="InterPro" id="IPR000198">
    <property type="entry name" value="RhoGAP_dom"/>
</dbReference>
<protein>
    <recommendedName>
        <fullName evidence="7">Rho-GAP domain-containing protein</fullName>
    </recommendedName>
</protein>
<dbReference type="InterPro" id="IPR011993">
    <property type="entry name" value="PH-like_dom_sf"/>
</dbReference>
<evidence type="ECO:0000313" key="5">
    <source>
        <dbReference type="EMBL" id="EFX77366.1"/>
    </source>
</evidence>
<dbReference type="SUPFAM" id="SSF50729">
    <property type="entry name" value="PH domain-like"/>
    <property type="match status" value="1"/>
</dbReference>
<dbReference type="Gene3D" id="1.10.555.10">
    <property type="entry name" value="Rho GTPase activation protein"/>
    <property type="match status" value="1"/>
</dbReference>
<dbReference type="GO" id="GO:0005886">
    <property type="term" value="C:plasma membrane"/>
    <property type="evidence" value="ECO:0000318"/>
    <property type="project" value="GO_Central"/>
</dbReference>
<keyword evidence="6" id="KW-1185">Reference proteome</keyword>
<dbReference type="InterPro" id="IPR001849">
    <property type="entry name" value="PH_domain"/>
</dbReference>
<keyword evidence="2" id="KW-0472">Membrane</keyword>
<dbReference type="PROSITE" id="PS50003">
    <property type="entry name" value="PH_DOMAIN"/>
    <property type="match status" value="1"/>
</dbReference>
<dbReference type="Gene3D" id="2.30.29.30">
    <property type="entry name" value="Pleckstrin-homology domain (PH domain)/Phosphotyrosine-binding domain (PTB)"/>
    <property type="match status" value="1"/>
</dbReference>
<evidence type="ECO:0008006" key="7">
    <source>
        <dbReference type="Google" id="ProtNLM"/>
    </source>
</evidence>
<feature type="non-terminal residue" evidence="5">
    <location>
        <position position="408"/>
    </location>
</feature>
<dbReference type="SUPFAM" id="SSF48350">
    <property type="entry name" value="GTPase activation domain, GAP"/>
    <property type="match status" value="1"/>
</dbReference>
<accession>E9GSX8</accession>
<dbReference type="PROSITE" id="PS50238">
    <property type="entry name" value="RHOGAP"/>
    <property type="match status" value="1"/>
</dbReference>
<dbReference type="HOGENOM" id="CLU_015883_1_0_1"/>
<dbReference type="InterPro" id="IPR050729">
    <property type="entry name" value="Rho-GAP"/>
</dbReference>
<dbReference type="eggNOG" id="KOG1450">
    <property type="taxonomic scope" value="Eukaryota"/>
</dbReference>
<dbReference type="Pfam" id="PF00620">
    <property type="entry name" value="RhoGAP"/>
    <property type="match status" value="1"/>
</dbReference>
<dbReference type="STRING" id="6669.E9GSX8"/>
<dbReference type="OMA" id="KNVLEXS"/>
<feature type="domain" description="PH" evidence="3">
    <location>
        <begin position="1"/>
        <end position="131"/>
    </location>
</feature>
<dbReference type="GO" id="GO:0007264">
    <property type="term" value="P:small GTPase-mediated signal transduction"/>
    <property type="evidence" value="ECO:0000318"/>
    <property type="project" value="GO_Central"/>
</dbReference>
<reference evidence="5 6" key="1">
    <citation type="journal article" date="2011" name="Science">
        <title>The ecoresponsive genome of Daphnia pulex.</title>
        <authorList>
            <person name="Colbourne J.K."/>
            <person name="Pfrender M.E."/>
            <person name="Gilbert D."/>
            <person name="Thomas W.K."/>
            <person name="Tucker A."/>
            <person name="Oakley T.H."/>
            <person name="Tokishita S."/>
            <person name="Aerts A."/>
            <person name="Arnold G.J."/>
            <person name="Basu M.K."/>
            <person name="Bauer D.J."/>
            <person name="Caceres C.E."/>
            <person name="Carmel L."/>
            <person name="Casola C."/>
            <person name="Choi J.H."/>
            <person name="Detter J.C."/>
            <person name="Dong Q."/>
            <person name="Dusheyko S."/>
            <person name="Eads B.D."/>
            <person name="Frohlich T."/>
            <person name="Geiler-Samerotte K.A."/>
            <person name="Gerlach D."/>
            <person name="Hatcher P."/>
            <person name="Jogdeo S."/>
            <person name="Krijgsveld J."/>
            <person name="Kriventseva E.V."/>
            <person name="Kultz D."/>
            <person name="Laforsch C."/>
            <person name="Lindquist E."/>
            <person name="Lopez J."/>
            <person name="Manak J.R."/>
            <person name="Muller J."/>
            <person name="Pangilinan J."/>
            <person name="Patwardhan R.P."/>
            <person name="Pitluck S."/>
            <person name="Pritham E.J."/>
            <person name="Rechtsteiner A."/>
            <person name="Rho M."/>
            <person name="Rogozin I.B."/>
            <person name="Sakarya O."/>
            <person name="Salamov A."/>
            <person name="Schaack S."/>
            <person name="Shapiro H."/>
            <person name="Shiga Y."/>
            <person name="Skalitzky C."/>
            <person name="Smith Z."/>
            <person name="Souvorov A."/>
            <person name="Sung W."/>
            <person name="Tang Z."/>
            <person name="Tsuchiya D."/>
            <person name="Tu H."/>
            <person name="Vos H."/>
            <person name="Wang M."/>
            <person name="Wolf Y.I."/>
            <person name="Yamagata H."/>
            <person name="Yamada T."/>
            <person name="Ye Y."/>
            <person name="Shaw J.R."/>
            <person name="Andrews J."/>
            <person name="Crease T.J."/>
            <person name="Tang H."/>
            <person name="Lucas S.M."/>
            <person name="Robertson H.M."/>
            <person name="Bork P."/>
            <person name="Koonin E.V."/>
            <person name="Zdobnov E.M."/>
            <person name="Grigoriev I.V."/>
            <person name="Lynch M."/>
            <person name="Boore J.L."/>
        </authorList>
    </citation>
    <scope>NUCLEOTIDE SEQUENCE [LARGE SCALE GENOMIC DNA]</scope>
</reference>
<dbReference type="GO" id="GO:0005096">
    <property type="term" value="F:GTPase activator activity"/>
    <property type="evidence" value="ECO:0000318"/>
    <property type="project" value="GO_Central"/>
</dbReference>
<dbReference type="SMART" id="SM00324">
    <property type="entry name" value="RhoGAP"/>
    <property type="match status" value="1"/>
</dbReference>
<dbReference type="AlphaFoldDB" id="E9GSX8"/>
<evidence type="ECO:0000256" key="2">
    <source>
        <dbReference type="SAM" id="Phobius"/>
    </source>
</evidence>
<keyword evidence="1" id="KW-0343">GTPase activation</keyword>
<evidence type="ECO:0000259" key="3">
    <source>
        <dbReference type="PROSITE" id="PS50003"/>
    </source>
</evidence>
<keyword evidence="2" id="KW-0812">Transmembrane</keyword>
<dbReference type="InterPro" id="IPR008936">
    <property type="entry name" value="Rho_GTPase_activation_prot"/>
</dbReference>
<dbReference type="PANTHER" id="PTHR23176:SF129">
    <property type="entry name" value="RHO GTPASE ACTIVATING PROTEIN AT 16F, ISOFORM E-RELATED"/>
    <property type="match status" value="1"/>
</dbReference>
<evidence type="ECO:0000259" key="4">
    <source>
        <dbReference type="PROSITE" id="PS50238"/>
    </source>
</evidence>
<dbReference type="InParanoid" id="E9GSX8"/>
<feature type="transmembrane region" description="Helical" evidence="2">
    <location>
        <begin position="23"/>
        <end position="47"/>
    </location>
</feature>
<sequence length="408" mass="46780">GFLHKTKLTDNGKKIRKNWTSSWVVLTDLFLFLFKESSLCFFTYIIIRIQFPLTRQCRAKTSNTATGSSTGANKPELCVDLNGATIEWAAVKSSRKGVFQVWTLLGVQLLLQDEDETNAVVWFNEIKRAIQQLPLSFSNSSSLMKQGSRKNKLGRTKSTKVPFLGSTEDLTAVAPGSSRERQDNLRDKLRKFFVRRPTVDLLVKKGIWKDEPVFGCHLSALCNFDGSMVPKFVQQVIQLIESKQENMKADGIYRASGNLSQIQKIRCQVDQYNWAILEIEDDVHVLTGCLKLFFRELKEPLIPCPLFEKALQATNYQGPNPERIRRYRDIAESLPTENYDTLQYLLQHLLKITVYREYNRMHISNLAIVFGPTLMWAATVSNNLALDMMQQNLVVEALLNNYHNIFNR</sequence>
<dbReference type="PhylomeDB" id="E9GSX8"/>
<evidence type="ECO:0000313" key="6">
    <source>
        <dbReference type="Proteomes" id="UP000000305"/>
    </source>
</evidence>
<dbReference type="GO" id="GO:0005737">
    <property type="term" value="C:cytoplasm"/>
    <property type="evidence" value="ECO:0000318"/>
    <property type="project" value="GO_Central"/>
</dbReference>
<dbReference type="Proteomes" id="UP000000305">
    <property type="component" value="Unassembled WGS sequence"/>
</dbReference>
<evidence type="ECO:0000256" key="1">
    <source>
        <dbReference type="ARBA" id="ARBA00022468"/>
    </source>
</evidence>
<dbReference type="FunFam" id="2.30.29.30:FF:001018">
    <property type="entry name" value="Uncharacterized protein"/>
    <property type="match status" value="1"/>
</dbReference>
<dbReference type="Pfam" id="PF00169">
    <property type="entry name" value="PH"/>
    <property type="match status" value="1"/>
</dbReference>
<dbReference type="SMART" id="SM00233">
    <property type="entry name" value="PH"/>
    <property type="match status" value="1"/>
</dbReference>
<dbReference type="CDD" id="cd13233">
    <property type="entry name" value="PH_ARHGAP9-like"/>
    <property type="match status" value="1"/>
</dbReference>
<dbReference type="FunFam" id="1.10.555.10:FF:000071">
    <property type="entry name" value="Rho GTPase activating protein 27"/>
    <property type="match status" value="1"/>
</dbReference>